<dbReference type="InterPro" id="IPR009057">
    <property type="entry name" value="Homeodomain-like_sf"/>
</dbReference>
<organism evidence="4 5">
    <name type="scientific">Hapsidospora chrysogenum (strain ATCC 11550 / CBS 779.69 / DSM 880 / IAM 14645 / JCM 23072 / IMI 49137)</name>
    <name type="common">Acremonium chrysogenum</name>
    <dbReference type="NCBI Taxonomy" id="857340"/>
    <lineage>
        <taxon>Eukaryota</taxon>
        <taxon>Fungi</taxon>
        <taxon>Dikarya</taxon>
        <taxon>Ascomycota</taxon>
        <taxon>Pezizomycotina</taxon>
        <taxon>Sordariomycetes</taxon>
        <taxon>Hypocreomycetidae</taxon>
        <taxon>Hypocreales</taxon>
        <taxon>Bionectriaceae</taxon>
        <taxon>Hapsidospora</taxon>
    </lineage>
</organism>
<evidence type="ECO:0000256" key="1">
    <source>
        <dbReference type="SAM" id="MobiDB-lite"/>
    </source>
</evidence>
<dbReference type="OrthoDB" id="2143914at2759"/>
<accession>A0A086T1N6</accession>
<dbReference type="SUPFAM" id="SSF46689">
    <property type="entry name" value="Homeodomain-like"/>
    <property type="match status" value="1"/>
</dbReference>
<dbReference type="PANTHER" id="PTHR45614">
    <property type="entry name" value="MYB PROTEIN-RELATED"/>
    <property type="match status" value="1"/>
</dbReference>
<dbReference type="SMART" id="SM00717">
    <property type="entry name" value="SANT"/>
    <property type="match status" value="2"/>
</dbReference>
<evidence type="ECO:0000259" key="3">
    <source>
        <dbReference type="PROSITE" id="PS51294"/>
    </source>
</evidence>
<reference evidence="5" key="1">
    <citation type="journal article" date="2014" name="Genome Announc.">
        <title>Genome sequence and annotation of Acremonium chrysogenum, producer of the beta-lactam antibiotic cephalosporin C.</title>
        <authorList>
            <person name="Terfehr D."/>
            <person name="Dahlmann T.A."/>
            <person name="Specht T."/>
            <person name="Zadra I."/>
            <person name="Kuernsteiner H."/>
            <person name="Kueck U."/>
        </authorList>
    </citation>
    <scope>NUCLEOTIDE SEQUENCE [LARGE SCALE GENOMIC DNA]</scope>
    <source>
        <strain evidence="5">ATCC 11550 / CBS 779.69 / DSM 880 / IAM 14645 / JCM 23072 / IMI 49137</strain>
    </source>
</reference>
<dbReference type="InterPro" id="IPR050560">
    <property type="entry name" value="MYB_TF"/>
</dbReference>
<name>A0A086T1N6_HAPC1</name>
<dbReference type="GO" id="GO:0005634">
    <property type="term" value="C:nucleus"/>
    <property type="evidence" value="ECO:0007669"/>
    <property type="project" value="TreeGrafter"/>
</dbReference>
<dbReference type="AlphaFoldDB" id="A0A086T1N6"/>
<feature type="region of interest" description="Disordered" evidence="1">
    <location>
        <begin position="160"/>
        <end position="251"/>
    </location>
</feature>
<keyword evidence="4" id="KW-0238">DNA-binding</keyword>
<protein>
    <submittedName>
        <fullName evidence="4">Myb-like DNA-binding protein myb-like protein</fullName>
    </submittedName>
</protein>
<evidence type="ECO:0000313" key="5">
    <source>
        <dbReference type="Proteomes" id="UP000029964"/>
    </source>
</evidence>
<keyword evidence="5" id="KW-1185">Reference proteome</keyword>
<dbReference type="PROSITE" id="PS50090">
    <property type="entry name" value="MYB_LIKE"/>
    <property type="match status" value="2"/>
</dbReference>
<comment type="caution">
    <text evidence="4">The sequence shown here is derived from an EMBL/GenBank/DDBJ whole genome shotgun (WGS) entry which is preliminary data.</text>
</comment>
<gene>
    <name evidence="4" type="ORF">ACRE_060010</name>
</gene>
<dbReference type="EMBL" id="JPKY01000073">
    <property type="protein sequence ID" value="KFH43268.1"/>
    <property type="molecule type" value="Genomic_DNA"/>
</dbReference>
<dbReference type="GO" id="GO:0045944">
    <property type="term" value="P:positive regulation of transcription by RNA polymerase II"/>
    <property type="evidence" value="ECO:0007669"/>
    <property type="project" value="TreeGrafter"/>
</dbReference>
<feature type="domain" description="Myb-like" evidence="2">
    <location>
        <begin position="1"/>
        <end position="51"/>
    </location>
</feature>
<dbReference type="GO" id="GO:0000981">
    <property type="term" value="F:DNA-binding transcription factor activity, RNA polymerase II-specific"/>
    <property type="evidence" value="ECO:0007669"/>
    <property type="project" value="TreeGrafter"/>
</dbReference>
<dbReference type="PANTHER" id="PTHR45614:SF25">
    <property type="entry name" value="MYB PROTEIN"/>
    <property type="match status" value="1"/>
</dbReference>
<sequence length="324" mass="36595">MAPRNRGPWSAEEDARLLELVLPLEYDWVKIEKRMGTRNAKQCRERYQQQLKPELNHDPITPAEGQFILDYVSSHGKQWANLSRKLPGRSDNCIKNWWNGQQNRRRKQRREGSNGYSDDQFRPDTPHSHSHQASAPPMVPRTLSSDLYLTGYHYNVHGQAGHDTGIDSPLSSPGSARTAESDGAPNYTTTPRGPLLLPWSDPFQFTMPRQWAPSSRSRQQHGVGAVSPRSESSGQTLSSPSPILHSEGRVPDSRAIITMFTPTTTHNNNNNNNNNNSSSSCCIINHYRWRNDTRNRSNAIRDKRVTSLVDGETVDLTSRLCCGR</sequence>
<feature type="compositionally biased region" description="Polar residues" evidence="1">
    <location>
        <begin position="229"/>
        <end position="241"/>
    </location>
</feature>
<dbReference type="CDD" id="cd00167">
    <property type="entry name" value="SANT"/>
    <property type="match status" value="2"/>
</dbReference>
<dbReference type="PROSITE" id="PS51294">
    <property type="entry name" value="HTH_MYB"/>
    <property type="match status" value="2"/>
</dbReference>
<dbReference type="Gene3D" id="1.10.10.60">
    <property type="entry name" value="Homeodomain-like"/>
    <property type="match status" value="2"/>
</dbReference>
<feature type="domain" description="HTH myb-type" evidence="3">
    <location>
        <begin position="56"/>
        <end position="106"/>
    </location>
</feature>
<evidence type="ECO:0000313" key="4">
    <source>
        <dbReference type="EMBL" id="KFH43268.1"/>
    </source>
</evidence>
<dbReference type="InterPro" id="IPR001005">
    <property type="entry name" value="SANT/Myb"/>
</dbReference>
<feature type="region of interest" description="Disordered" evidence="1">
    <location>
        <begin position="93"/>
        <end position="142"/>
    </location>
</feature>
<evidence type="ECO:0000259" key="2">
    <source>
        <dbReference type="PROSITE" id="PS50090"/>
    </source>
</evidence>
<dbReference type="Proteomes" id="UP000029964">
    <property type="component" value="Unassembled WGS sequence"/>
</dbReference>
<dbReference type="STRING" id="857340.A0A086T1N6"/>
<dbReference type="GO" id="GO:0000278">
    <property type="term" value="P:mitotic cell cycle"/>
    <property type="evidence" value="ECO:0007669"/>
    <property type="project" value="TreeGrafter"/>
</dbReference>
<dbReference type="GO" id="GO:0000978">
    <property type="term" value="F:RNA polymerase II cis-regulatory region sequence-specific DNA binding"/>
    <property type="evidence" value="ECO:0007669"/>
    <property type="project" value="TreeGrafter"/>
</dbReference>
<feature type="domain" description="Myb-like" evidence="2">
    <location>
        <begin position="52"/>
        <end position="102"/>
    </location>
</feature>
<dbReference type="Pfam" id="PF13921">
    <property type="entry name" value="Myb_DNA-bind_6"/>
    <property type="match status" value="1"/>
</dbReference>
<feature type="domain" description="HTH myb-type" evidence="3">
    <location>
        <begin position="1"/>
        <end position="55"/>
    </location>
</feature>
<proteinExistence type="predicted"/>
<dbReference type="InterPro" id="IPR017930">
    <property type="entry name" value="Myb_dom"/>
</dbReference>
<dbReference type="HOGENOM" id="CLU_046302_0_0_1"/>